<dbReference type="PANTHER" id="PTHR21027:SF1">
    <property type="entry name" value="TRNA-SPLICING ENDONUCLEASE SUBUNIT SEN54"/>
    <property type="match status" value="1"/>
</dbReference>
<dbReference type="EMBL" id="JBEDUW010000006">
    <property type="protein sequence ID" value="KAK9922079.1"/>
    <property type="molecule type" value="Genomic_DNA"/>
</dbReference>
<organism evidence="4 5">
    <name type="scientific">Rubus argutus</name>
    <name type="common">Southern blackberry</name>
    <dbReference type="NCBI Taxonomy" id="59490"/>
    <lineage>
        <taxon>Eukaryota</taxon>
        <taxon>Viridiplantae</taxon>
        <taxon>Streptophyta</taxon>
        <taxon>Embryophyta</taxon>
        <taxon>Tracheophyta</taxon>
        <taxon>Spermatophyta</taxon>
        <taxon>Magnoliopsida</taxon>
        <taxon>eudicotyledons</taxon>
        <taxon>Gunneridae</taxon>
        <taxon>Pentapetalae</taxon>
        <taxon>rosids</taxon>
        <taxon>fabids</taxon>
        <taxon>Rosales</taxon>
        <taxon>Rosaceae</taxon>
        <taxon>Rosoideae</taxon>
        <taxon>Rosoideae incertae sedis</taxon>
        <taxon>Rubus</taxon>
    </lineage>
</organism>
<feature type="domain" description="tRNA-splicing endonuclease subunit Sen54 N-terminal" evidence="3">
    <location>
        <begin position="40"/>
        <end position="92"/>
    </location>
</feature>
<dbReference type="PANTHER" id="PTHR21027">
    <property type="entry name" value="TRNA-SPLICING ENDONUCLEASE SUBUNIT SEN54"/>
    <property type="match status" value="1"/>
</dbReference>
<evidence type="ECO:0000256" key="2">
    <source>
        <dbReference type="ARBA" id="ARBA00022694"/>
    </source>
</evidence>
<sequence>MEEVDSANILGEPDMNDVDDQEEEVYYASVPASKLQPRAVVSMARWNNEMGIAEVVVQKGTFSKTTGIVRSGKLYYSIEEVLFLVEIGALLLLDESDTGLSLEDIYVKMSGGKYKFCWEEFRAYRQLKSLGYIVGRHGIPWSMKGAKSNCESIPSQGFPESDKVLNLESEEIRSVIGLFNEMQINKVRPVFNVYLPNSKFRKSSPGDPSFVLCFTRGYPPSKVELEALEGQCGSIPLKFCNVEQGRVSFFSFDTVELPVLP</sequence>
<dbReference type="AlphaFoldDB" id="A0AAW1WF25"/>
<proteinExistence type="inferred from homology"/>
<dbReference type="GO" id="GO:0000379">
    <property type="term" value="P:tRNA-type intron splice site recognition and cleavage"/>
    <property type="evidence" value="ECO:0007669"/>
    <property type="project" value="TreeGrafter"/>
</dbReference>
<keyword evidence="2" id="KW-0819">tRNA processing</keyword>
<evidence type="ECO:0000256" key="1">
    <source>
        <dbReference type="ARBA" id="ARBA00005736"/>
    </source>
</evidence>
<accession>A0AAW1WF25</accession>
<keyword evidence="5" id="KW-1185">Reference proteome</keyword>
<name>A0AAW1WF25_RUBAR</name>
<dbReference type="Proteomes" id="UP001457282">
    <property type="component" value="Unassembled WGS sequence"/>
</dbReference>
<protein>
    <recommendedName>
        <fullName evidence="3">tRNA-splicing endonuclease subunit Sen54 N-terminal domain-containing protein</fullName>
    </recommendedName>
</protein>
<dbReference type="InterPro" id="IPR024337">
    <property type="entry name" value="tRNA_splic_suSen54"/>
</dbReference>
<dbReference type="GO" id="GO:0000214">
    <property type="term" value="C:tRNA-intron endonuclease complex"/>
    <property type="evidence" value="ECO:0007669"/>
    <property type="project" value="TreeGrafter"/>
</dbReference>
<dbReference type="InterPro" id="IPR024336">
    <property type="entry name" value="tRNA_splic_suSen54_N"/>
</dbReference>
<gene>
    <name evidence="4" type="ORF">M0R45_030560</name>
</gene>
<evidence type="ECO:0000259" key="3">
    <source>
        <dbReference type="Pfam" id="PF12928"/>
    </source>
</evidence>
<comment type="caution">
    <text evidence="4">The sequence shown here is derived from an EMBL/GenBank/DDBJ whole genome shotgun (WGS) entry which is preliminary data.</text>
</comment>
<comment type="similarity">
    <text evidence="1">Belongs to the SEN54 family.</text>
</comment>
<reference evidence="4 5" key="1">
    <citation type="journal article" date="2023" name="G3 (Bethesda)">
        <title>A chromosome-length genome assembly and annotation of blackberry (Rubus argutus, cv. 'Hillquist').</title>
        <authorList>
            <person name="Bruna T."/>
            <person name="Aryal R."/>
            <person name="Dudchenko O."/>
            <person name="Sargent D.J."/>
            <person name="Mead D."/>
            <person name="Buti M."/>
            <person name="Cavallini A."/>
            <person name="Hytonen T."/>
            <person name="Andres J."/>
            <person name="Pham M."/>
            <person name="Weisz D."/>
            <person name="Mascagni F."/>
            <person name="Usai G."/>
            <person name="Natali L."/>
            <person name="Bassil N."/>
            <person name="Fernandez G.E."/>
            <person name="Lomsadze A."/>
            <person name="Armour M."/>
            <person name="Olukolu B."/>
            <person name="Poorten T."/>
            <person name="Britton C."/>
            <person name="Davik J."/>
            <person name="Ashrafi H."/>
            <person name="Aiden E.L."/>
            <person name="Borodovsky M."/>
            <person name="Worthington M."/>
        </authorList>
    </citation>
    <scope>NUCLEOTIDE SEQUENCE [LARGE SCALE GENOMIC DNA]</scope>
    <source>
        <strain evidence="4">PI 553951</strain>
    </source>
</reference>
<evidence type="ECO:0000313" key="4">
    <source>
        <dbReference type="EMBL" id="KAK9922079.1"/>
    </source>
</evidence>
<dbReference type="Pfam" id="PF12928">
    <property type="entry name" value="tRNA_int_end_N2"/>
    <property type="match status" value="1"/>
</dbReference>
<evidence type="ECO:0000313" key="5">
    <source>
        <dbReference type="Proteomes" id="UP001457282"/>
    </source>
</evidence>